<dbReference type="Ensembl" id="ENSLCAT00010037340.1">
    <property type="protein sequence ID" value="ENSLCAP00010036486.1"/>
    <property type="gene ID" value="ENSLCAG00010017096.1"/>
</dbReference>
<reference evidence="3" key="1">
    <citation type="submission" date="2015-09" db="EMBL/GenBank/DDBJ databases">
        <authorList>
            <person name="Sai Rama Sridatta P."/>
        </authorList>
    </citation>
    <scope>NUCLEOTIDE SEQUENCE [LARGE SCALE GENOMIC DNA]</scope>
</reference>
<evidence type="ECO:0000256" key="1">
    <source>
        <dbReference type="ARBA" id="ARBA00011026"/>
    </source>
</evidence>
<evidence type="ECO:0000313" key="2">
    <source>
        <dbReference type="Ensembl" id="ENSLCAP00010036486.1"/>
    </source>
</evidence>
<keyword evidence="3" id="KW-1185">Reference proteome</keyword>
<dbReference type="InterPro" id="IPR026755">
    <property type="entry name" value="Fam221a/b"/>
</dbReference>
<accession>A0A4W6EFM9</accession>
<sequence>MERICLDESALKAVDKYCEYRRIVGDDDGGRLFTEEQYEEYKRTVLPLHGIDCKLIGPETQCFCTHR</sequence>
<comment type="similarity">
    <text evidence="1">Belongs to the FAM221 family.</text>
</comment>
<proteinExistence type="inferred from homology"/>
<organism evidence="2 3">
    <name type="scientific">Lates calcarifer</name>
    <name type="common">Barramundi</name>
    <name type="synonym">Holocentrus calcarifer</name>
    <dbReference type="NCBI Taxonomy" id="8187"/>
    <lineage>
        <taxon>Eukaryota</taxon>
        <taxon>Metazoa</taxon>
        <taxon>Chordata</taxon>
        <taxon>Craniata</taxon>
        <taxon>Vertebrata</taxon>
        <taxon>Euteleostomi</taxon>
        <taxon>Actinopterygii</taxon>
        <taxon>Neopterygii</taxon>
        <taxon>Teleostei</taxon>
        <taxon>Neoteleostei</taxon>
        <taxon>Acanthomorphata</taxon>
        <taxon>Carangaria</taxon>
        <taxon>Carangaria incertae sedis</taxon>
        <taxon>Centropomidae</taxon>
        <taxon>Lates</taxon>
    </lineage>
</organism>
<name>A0A4W6EFM9_LATCA</name>
<dbReference type="AlphaFoldDB" id="A0A4W6EFM9"/>
<protein>
    <submittedName>
        <fullName evidence="2">Uncharacterized protein</fullName>
    </submittedName>
</protein>
<dbReference type="InParanoid" id="A0A4W6EFM9"/>
<evidence type="ECO:0000313" key="3">
    <source>
        <dbReference type="Proteomes" id="UP000314980"/>
    </source>
</evidence>
<reference evidence="2" key="2">
    <citation type="submission" date="2025-08" db="UniProtKB">
        <authorList>
            <consortium name="Ensembl"/>
        </authorList>
    </citation>
    <scope>IDENTIFICATION</scope>
</reference>
<dbReference type="Proteomes" id="UP000314980">
    <property type="component" value="Unassembled WGS sequence"/>
</dbReference>
<dbReference type="Pfam" id="PF14753">
    <property type="entry name" value="FAM221"/>
    <property type="match status" value="1"/>
</dbReference>
<dbReference type="GeneTree" id="ENSGT00990000213465"/>
<reference evidence="2" key="3">
    <citation type="submission" date="2025-09" db="UniProtKB">
        <authorList>
            <consortium name="Ensembl"/>
        </authorList>
    </citation>
    <scope>IDENTIFICATION</scope>
</reference>